<name>D8QFY6_SCHCM</name>
<dbReference type="Pfam" id="PF01753">
    <property type="entry name" value="zf-MYND"/>
    <property type="match status" value="1"/>
</dbReference>
<sequence>MNTGQPRRLSKSVVDELSKTFGPQKQVIPSGFLSSKLYKDVLAALDVARIPAAVPLDRAEWLNVLNAWDGIICIVGLLGDLGRPTPAFVYNKIAASAIPRVWKWLQWLHPHAHNCDEEACDAAIEAYGWDFPHGEEGWLLKAVSAALITIDNSSQGRIVDVTDLATYIFDMWRIRNRDLGAHEPADERTGLLLDTLTRVTDTIQRDALAMTRVIGYGKDPLRTILRRMRAVVDMPLLNFREVYALVELAICVASIESTQYVLRPLLWLIAPLMRLADKPESVSFAAMIDRQDPGMGPHLRHYVDNCFHLLKLLRPQLRCTRDVIRLVESGILQAFFDHLQRYSDACGAHCIVGHALRAVMVPMFIFPSVANAVSKVISRHSLGPPAENSNKKAYCRALWTGFHLASNEIKHDREKFKATTSAIQYCHNVSCGNRDSGAKLKRCACGYAYYCCKTCQVADWSRHKAACRPVACASESQDFDIDHFADIYFIRYRANKILASLDVTKSGDDGQSLLVDFSEGSSTTVHYVPGSPNCCYAMVGHASEPAVLTILEFPNPVQ</sequence>
<evidence type="ECO:0000256" key="1">
    <source>
        <dbReference type="ARBA" id="ARBA00022723"/>
    </source>
</evidence>
<dbReference type="Gene3D" id="6.10.140.2220">
    <property type="match status" value="1"/>
</dbReference>
<keyword evidence="1" id="KW-0479">Metal-binding</keyword>
<protein>
    <recommendedName>
        <fullName evidence="5">MYND-type domain-containing protein</fullName>
    </recommendedName>
</protein>
<evidence type="ECO:0000313" key="6">
    <source>
        <dbReference type="EMBL" id="EFI93501.1"/>
    </source>
</evidence>
<dbReference type="Proteomes" id="UP000007431">
    <property type="component" value="Unassembled WGS sequence"/>
</dbReference>
<dbReference type="InParanoid" id="D8QFY6"/>
<dbReference type="SUPFAM" id="SSF144232">
    <property type="entry name" value="HIT/MYND zinc finger-like"/>
    <property type="match status" value="1"/>
</dbReference>
<dbReference type="AlphaFoldDB" id="D8QFY6"/>
<evidence type="ECO:0000256" key="4">
    <source>
        <dbReference type="PROSITE-ProRule" id="PRU00134"/>
    </source>
</evidence>
<proteinExistence type="predicted"/>
<dbReference type="VEuPathDB" id="FungiDB:SCHCODRAFT_02692443"/>
<evidence type="ECO:0000313" key="7">
    <source>
        <dbReference type="Proteomes" id="UP000007431"/>
    </source>
</evidence>
<dbReference type="eggNOG" id="ENOG502QYE6">
    <property type="taxonomic scope" value="Eukaryota"/>
</dbReference>
<evidence type="ECO:0000259" key="5">
    <source>
        <dbReference type="PROSITE" id="PS50865"/>
    </source>
</evidence>
<dbReference type="RefSeq" id="XP_003028404.1">
    <property type="nucleotide sequence ID" value="XM_003028358.1"/>
</dbReference>
<keyword evidence="2 4" id="KW-0863">Zinc-finger</keyword>
<keyword evidence="3" id="KW-0862">Zinc</keyword>
<feature type="non-terminal residue" evidence="6">
    <location>
        <position position="558"/>
    </location>
</feature>
<evidence type="ECO:0000256" key="3">
    <source>
        <dbReference type="ARBA" id="ARBA00022833"/>
    </source>
</evidence>
<dbReference type="GeneID" id="9592174"/>
<dbReference type="GO" id="GO:0008270">
    <property type="term" value="F:zinc ion binding"/>
    <property type="evidence" value="ECO:0007669"/>
    <property type="project" value="UniProtKB-KW"/>
</dbReference>
<accession>D8QFY6</accession>
<dbReference type="OrthoDB" id="3064659at2759"/>
<dbReference type="EMBL" id="GL377311">
    <property type="protein sequence ID" value="EFI93501.1"/>
    <property type="molecule type" value="Genomic_DNA"/>
</dbReference>
<dbReference type="HOGENOM" id="CLU_491884_0_0_1"/>
<dbReference type="InterPro" id="IPR002893">
    <property type="entry name" value="Znf_MYND"/>
</dbReference>
<organism evidence="7">
    <name type="scientific">Schizophyllum commune (strain H4-8 / FGSC 9210)</name>
    <name type="common">Split gill fungus</name>
    <dbReference type="NCBI Taxonomy" id="578458"/>
    <lineage>
        <taxon>Eukaryota</taxon>
        <taxon>Fungi</taxon>
        <taxon>Dikarya</taxon>
        <taxon>Basidiomycota</taxon>
        <taxon>Agaricomycotina</taxon>
        <taxon>Agaricomycetes</taxon>
        <taxon>Agaricomycetidae</taxon>
        <taxon>Agaricales</taxon>
        <taxon>Schizophyllaceae</taxon>
        <taxon>Schizophyllum</taxon>
    </lineage>
</organism>
<keyword evidence="7" id="KW-1185">Reference proteome</keyword>
<dbReference type="PROSITE" id="PS50865">
    <property type="entry name" value="ZF_MYND_2"/>
    <property type="match status" value="1"/>
</dbReference>
<dbReference type="KEGG" id="scm:SCHCO_02692443"/>
<gene>
    <name evidence="6" type="ORF">SCHCODRAFT_112780</name>
</gene>
<reference evidence="6 7" key="1">
    <citation type="journal article" date="2010" name="Nat. Biotechnol.">
        <title>Genome sequence of the model mushroom Schizophyllum commune.</title>
        <authorList>
            <person name="Ohm R.A."/>
            <person name="de Jong J.F."/>
            <person name="Lugones L.G."/>
            <person name="Aerts A."/>
            <person name="Kothe E."/>
            <person name="Stajich J.E."/>
            <person name="de Vries R.P."/>
            <person name="Record E."/>
            <person name="Levasseur A."/>
            <person name="Baker S.E."/>
            <person name="Bartholomew K.A."/>
            <person name="Coutinho P.M."/>
            <person name="Erdmann S."/>
            <person name="Fowler T.J."/>
            <person name="Gathman A.C."/>
            <person name="Lombard V."/>
            <person name="Henrissat B."/>
            <person name="Knabe N."/>
            <person name="Kuees U."/>
            <person name="Lilly W.W."/>
            <person name="Lindquist E."/>
            <person name="Lucas S."/>
            <person name="Magnuson J.K."/>
            <person name="Piumi F."/>
            <person name="Raudaskoski M."/>
            <person name="Salamov A."/>
            <person name="Schmutz J."/>
            <person name="Schwarze F.W.M.R."/>
            <person name="vanKuyk P.A."/>
            <person name="Horton J.S."/>
            <person name="Grigoriev I.V."/>
            <person name="Woesten H.A.B."/>
        </authorList>
    </citation>
    <scope>NUCLEOTIDE SEQUENCE [LARGE SCALE GENOMIC DNA]</scope>
    <source>
        <strain evidence="7">H4-8 / FGSC 9210</strain>
    </source>
</reference>
<evidence type="ECO:0000256" key="2">
    <source>
        <dbReference type="ARBA" id="ARBA00022771"/>
    </source>
</evidence>
<feature type="domain" description="MYND-type" evidence="5">
    <location>
        <begin position="428"/>
        <end position="467"/>
    </location>
</feature>